<evidence type="ECO:0000256" key="1">
    <source>
        <dbReference type="ARBA" id="ARBA00022729"/>
    </source>
</evidence>
<feature type="transmembrane region" description="Helical" evidence="2">
    <location>
        <begin position="94"/>
        <end position="116"/>
    </location>
</feature>
<dbReference type="Pfam" id="PF00041">
    <property type="entry name" value="fn3"/>
    <property type="match status" value="1"/>
</dbReference>
<dbReference type="CDD" id="cd00063">
    <property type="entry name" value="FN3"/>
    <property type="match status" value="1"/>
</dbReference>
<dbReference type="Pfam" id="PF18895">
    <property type="entry name" value="T4SS_pilin"/>
    <property type="match status" value="1"/>
</dbReference>
<dbReference type="InterPro" id="IPR003961">
    <property type="entry name" value="FN3_dom"/>
</dbReference>
<name>A0A2H0V8C3_9BACT</name>
<evidence type="ECO:0000259" key="5">
    <source>
        <dbReference type="Pfam" id="PF13205"/>
    </source>
</evidence>
<evidence type="ECO:0000259" key="4">
    <source>
        <dbReference type="Pfam" id="PF01833"/>
    </source>
</evidence>
<protein>
    <submittedName>
        <fullName evidence="6">Uncharacterized protein</fullName>
    </submittedName>
</protein>
<keyword evidence="2" id="KW-0812">Transmembrane</keyword>
<keyword evidence="1" id="KW-0732">Signal</keyword>
<sequence>MMKKIGRQLVGVFILLGVFLFAQFTFAQGFGINEVSNGLNGSLATADPRELAVRIINIALGFLGIIAVSLTLYAGYLWMSSAGDEEKIEDAKKILRNAVIGLVIILSSWAIATFLITKLGGAIGPNTGGCFEGQISSCGCGGSMVCTGGSFGACVGSDCSGGGITPSSCDGSANPGCQATSQICSTDDYCDADSCACKPKGSLGDSCDTDTTNATCDADNNLCSEYLSCSADSCTCVGQPVITGLSPVGGFCTEDLNKSCVTDDDCAEVCDLTTPNGATDNFVTILGKNFGEYSATSSKVVFSGADHTLLTSVDGRQPNSLNIACINTWRDNQIVIAIPSGADYGPLAVVNQDGQSDTTNNDYGPALEDFQKNNITRPGLCYLNPQAGVLSSQVAYQGINLYSSEAYFGNYQTNVAALDSQFINSAGLTGTSTIPNIKSGNSGSFVQNISNGQPEKSNYLLFTKQSEPGSGPFISSFYPTAGVAGQYVTIRGKGFGGARGLNHVYFGSLEAAYDFPDVCLNSVWKDDQIIVKVPTGLSNGYQAIQVKIGITTIDTQELNPNTFQTDDSLALKSSLCKIDPERGPPATPVTLWGEYFGGVNSEGLVKFNLEKIATGTIKRSGQADMIETAVPVGAVSGPVKVVNNSTSGNELNFNVGQCKVDADCGDQVCCPVNTYKEGRCVNTITDCISDIPTSVFEWKFNTGFGTGADDSCAAFTTAEECSQQTACCFDSKATDDLTDDSCRSGSAISSGADQGYCAYYNCDAVNITQCATSTPLKIGSYFGQADCITECVKDDPCSSLTSVATCRQNSRCCFDANKTIDAADDVCSLGDAISSGADQGYCAYYDCDAVDTTLCATSTPIKVGTYSSISSCDRSCWTPPSGAGLSCAGATVSSTCDTTVCNYLGLSCLTSDGSFNATGPDCGTCCCQPGTIDELTGWKCLADKGNCDGVNRGLFCGCSSDDECGAKETTGCGVDTCCTARPEITATNPPHLADKVCRNAVIQATFNEAMSAASFDNNVLLLEERNYGNGVCPAGSFVAQANSVVDILEQKNKNWLAKLWDNLFVLVTGWGERWNTRALAGVPDPNKLYCSVAGTVSVENKTNSAILSFAPQRLLSSAANYYFVIKGDEALNSKTGVLSAQAVGFNGLGYLDPATNAYVEGNLIQLNSVNYINSHIIKFTTLSEQSGNSGICNIDEVKVSPESYLFKTTANDLNEKDDRVNNITFDTVSDRDKVFTANAYSDDGQILQPVAGYTWDWDFQVADPGIVSLGSAISLPNNKMLVTATTGQTDALTKVTATINMDRFISPVCLNNCNVYTGGDGFNKAADIYVFLCNNPWPPVAANGTWSPWSDTCQNALGNNCVNYNYKFYYCRDAGASGTLDDLPAIINEAIIRGVSSNLICSTDRSSCSTANNPCGQDENGDGIGDGLCLWNVLKESYFFREKILSGGELLSATSLSTGNTVQVNWRSKADQVASYKIYYLMSDQGTMLSKTVKASDACSVAGDVNTCQTVIDGLTNKQAYIFKVSVISVNGTESQLSNELTATPIDRIRPATPLNFRAVASTSALKFTWSANTEEAVTSRLYHGIKSGFYGESFDSVLSGTSLSFPISQFATSSPHYFILSALDASDNESAKSAEWKCLNGVCSIVIVVQQ</sequence>
<proteinExistence type="predicted"/>
<dbReference type="InterPro" id="IPR014756">
    <property type="entry name" value="Ig_E-set"/>
</dbReference>
<keyword evidence="2" id="KW-0472">Membrane</keyword>
<dbReference type="InterPro" id="IPR032812">
    <property type="entry name" value="SbsA_Ig"/>
</dbReference>
<evidence type="ECO:0000313" key="7">
    <source>
        <dbReference type="Proteomes" id="UP000229972"/>
    </source>
</evidence>
<dbReference type="Proteomes" id="UP000229972">
    <property type="component" value="Unassembled WGS sequence"/>
</dbReference>
<comment type="caution">
    <text evidence="6">The sequence shown here is derived from an EMBL/GenBank/DDBJ whole genome shotgun (WGS) entry which is preliminary data.</text>
</comment>
<gene>
    <name evidence="6" type="ORF">COT93_03170</name>
</gene>
<dbReference type="Pfam" id="PF01833">
    <property type="entry name" value="TIG"/>
    <property type="match status" value="1"/>
</dbReference>
<dbReference type="InterPro" id="IPR002909">
    <property type="entry name" value="IPT_dom"/>
</dbReference>
<evidence type="ECO:0000313" key="6">
    <source>
        <dbReference type="EMBL" id="PIR95322.1"/>
    </source>
</evidence>
<organism evidence="6 7">
    <name type="scientific">Candidatus Falkowbacteria bacterium CG10_big_fil_rev_8_21_14_0_10_37_18</name>
    <dbReference type="NCBI Taxonomy" id="1974562"/>
    <lineage>
        <taxon>Bacteria</taxon>
        <taxon>Candidatus Falkowiibacteriota</taxon>
    </lineage>
</organism>
<feature type="transmembrane region" description="Helical" evidence="2">
    <location>
        <begin position="51"/>
        <end position="73"/>
    </location>
</feature>
<dbReference type="InterPro" id="IPR036116">
    <property type="entry name" value="FN3_sf"/>
</dbReference>
<dbReference type="SUPFAM" id="SSF49265">
    <property type="entry name" value="Fibronectin type III"/>
    <property type="match status" value="1"/>
</dbReference>
<dbReference type="SUPFAM" id="SSF81296">
    <property type="entry name" value="E set domains"/>
    <property type="match status" value="1"/>
</dbReference>
<reference evidence="7" key="1">
    <citation type="submission" date="2017-09" db="EMBL/GenBank/DDBJ databases">
        <title>Depth-based differentiation of microbial function through sediment-hosted aquifers and enrichment of novel symbionts in the deep terrestrial subsurface.</title>
        <authorList>
            <person name="Probst A.J."/>
            <person name="Ladd B."/>
            <person name="Jarett J.K."/>
            <person name="Geller-Mcgrath D.E."/>
            <person name="Sieber C.M.K."/>
            <person name="Emerson J.B."/>
            <person name="Anantharaman K."/>
            <person name="Thomas B.C."/>
            <person name="Malmstrom R."/>
            <person name="Stieglmeier M."/>
            <person name="Klingl A."/>
            <person name="Woyke T."/>
            <person name="Ryan C.M."/>
            <person name="Banfield J.F."/>
        </authorList>
    </citation>
    <scope>NUCLEOTIDE SEQUENCE [LARGE SCALE GENOMIC DNA]</scope>
</reference>
<dbReference type="Pfam" id="PF13205">
    <property type="entry name" value="Big_5"/>
    <property type="match status" value="1"/>
</dbReference>
<feature type="domain" description="IPT/TIG" evidence="4">
    <location>
        <begin position="472"/>
        <end position="563"/>
    </location>
</feature>
<accession>A0A2H0V8C3</accession>
<dbReference type="Gene3D" id="2.60.40.10">
    <property type="entry name" value="Immunoglobulins"/>
    <property type="match status" value="5"/>
</dbReference>
<dbReference type="EMBL" id="PFAL01000029">
    <property type="protein sequence ID" value="PIR95322.1"/>
    <property type="molecule type" value="Genomic_DNA"/>
</dbReference>
<evidence type="ECO:0000259" key="3">
    <source>
        <dbReference type="Pfam" id="PF00041"/>
    </source>
</evidence>
<dbReference type="InterPro" id="IPR013783">
    <property type="entry name" value="Ig-like_fold"/>
</dbReference>
<keyword evidence="2" id="KW-1133">Transmembrane helix</keyword>
<evidence type="ECO:0000256" key="2">
    <source>
        <dbReference type="SAM" id="Phobius"/>
    </source>
</evidence>
<feature type="domain" description="SbsA Ig-like" evidence="5">
    <location>
        <begin position="979"/>
        <end position="1044"/>
    </location>
</feature>
<dbReference type="InterPro" id="IPR043993">
    <property type="entry name" value="T4SS_pilin"/>
</dbReference>
<feature type="domain" description="Fibronectin type-III" evidence="3">
    <location>
        <begin position="1457"/>
        <end position="1543"/>
    </location>
</feature>